<evidence type="ECO:0000256" key="1">
    <source>
        <dbReference type="ARBA" id="ARBA00022729"/>
    </source>
</evidence>
<dbReference type="RefSeq" id="WP_073328314.1">
    <property type="nucleotide sequence ID" value="NZ_FQTT01000009.1"/>
</dbReference>
<dbReference type="InterPro" id="IPR006558">
    <property type="entry name" value="LamG-like"/>
</dbReference>
<evidence type="ECO:0000256" key="3">
    <source>
        <dbReference type="SAM" id="SignalP"/>
    </source>
</evidence>
<dbReference type="SUPFAM" id="SSF69304">
    <property type="entry name" value="Tricorn protease N-terminal domain"/>
    <property type="match status" value="1"/>
</dbReference>
<evidence type="ECO:0000259" key="5">
    <source>
        <dbReference type="SMART" id="SM00560"/>
    </source>
</evidence>
<feature type="signal peptide" evidence="3">
    <location>
        <begin position="1"/>
        <end position="26"/>
    </location>
</feature>
<sequence length="1007" mass="105606">MKHVGLLRRALALLVTSLLVALPVMASTSAQAAEGDAAEVLPDTVSADALPTPQVVNGVVRDQVVVGSTVYVVGEFTTVRPAGSDSTVTRTNALAYDIATGDLLDWAPQTNGAIQSIAAMPDGSRLFIGGAFSQVNGETVWRVAAIDPVTAERKPLTAAANAKVFAVEVSADGSTLYVGGAFTQVNNQERLRFAAVDLTTKKLLDLKANIPDFSVRTIAAEPNGTGVAIGGSFTSVNGSTNPGYGMAILEQDGSVRQNNLTSVVKSGNTYGGIMDLKADEQGLYGAAYTQSRAQGNLEGVFRADWTTGDVDYIADCHGDSYDVFPSGDVVYAANHGHDCSNIGGFPNNTANYHYALAYANYATGTVGTNTASGYFDFGGQPGTTNLNWYPDFTPGTYTGLGQATWTVEGNDEYIVFGGEFTAVNGESQQGLTRFARRDIAPNQQGPVNKGGSYQVTVSSPTAGVVRLSFSANWDRDDKTLSYAVYRDSLDSEPIWTHDVTAGFWELPTLTVTDSVDPGSTHQYVVRVTDPYGAATRSDWVTVTAASGDGVALYGQQVTLDGATNYWPLDEDTRSTTAADIIGGTDLTYRGSRYTTGVQGVWDGGAAASFSSTSRFRSWAAQTAASAAPSTFSVEAWFRTSSSSGGEIVGFSSRNDRDGQNKDRMIYLSNNGTISYMLYPGSTRVVSSAAGYNDNAWHHVVATTDGASGTVLYVDGEAVAADAAMTSGQSYNGYWRIGGDTNSGLPNAGSSGYLAGAIDEVAVYGKVLSAQQVASHHTLGTTGELPEQDPAEQGEMADGVLISDSFTRETTRGWGTTDSGAVWTANYGVSRMSVDGSVGLMTMTGAGTANSVSSPVVDSTSTDSTVDFVLDQMPTGAAAYVTYVARANSAGRYQVQFDIAPTGSVLMTLSKRVGATQTALGTARVSGNYSAGQVLHMRFVADGADSTDLRIKAWIGEVEEPQDWGIEVTDEEAALADPGSVGIITFTSGKADSSELTLRVDNLLVKIA</sequence>
<dbReference type="EMBL" id="FQTT01000009">
    <property type="protein sequence ID" value="SHE24675.1"/>
    <property type="molecule type" value="Genomic_DNA"/>
</dbReference>
<dbReference type="Pfam" id="PF13385">
    <property type="entry name" value="Laminin_G_3"/>
    <property type="match status" value="1"/>
</dbReference>
<dbReference type="STRING" id="1892869.ACGLYG10_0884"/>
<dbReference type="AlphaFoldDB" id="A0A1M4RXF7"/>
<dbReference type="InterPro" id="IPR001791">
    <property type="entry name" value="Laminin_G"/>
</dbReference>
<evidence type="ECO:0000259" key="4">
    <source>
        <dbReference type="SMART" id="SM00282"/>
    </source>
</evidence>
<evidence type="ECO:0000313" key="6">
    <source>
        <dbReference type="EMBL" id="SHE24675.1"/>
    </source>
</evidence>
<gene>
    <name evidence="6" type="ORF">ACGLYG10_0884</name>
</gene>
<keyword evidence="1 3" id="KW-0732">Signal</keyword>
<feature type="domain" description="LamG-like jellyroll fold" evidence="5">
    <location>
        <begin position="629"/>
        <end position="770"/>
    </location>
</feature>
<proteinExistence type="predicted"/>
<keyword evidence="2" id="KW-1015">Disulfide bond</keyword>
<dbReference type="SMART" id="SM00282">
    <property type="entry name" value="LamG"/>
    <property type="match status" value="1"/>
</dbReference>
<feature type="chain" id="PRO_5038423588" description="Concanavalin a-like lectin/glucanase domain" evidence="3">
    <location>
        <begin position="27"/>
        <end position="1007"/>
    </location>
</feature>
<name>A0A1M4RXF7_9ACTO</name>
<evidence type="ECO:0000313" key="7">
    <source>
        <dbReference type="Proteomes" id="UP000184291"/>
    </source>
</evidence>
<dbReference type="Gene3D" id="2.60.120.200">
    <property type="match status" value="1"/>
</dbReference>
<organism evidence="6 7">
    <name type="scientific">Actinomyces glycerinitolerans</name>
    <dbReference type="NCBI Taxonomy" id="1892869"/>
    <lineage>
        <taxon>Bacteria</taxon>
        <taxon>Bacillati</taxon>
        <taxon>Actinomycetota</taxon>
        <taxon>Actinomycetes</taxon>
        <taxon>Actinomycetales</taxon>
        <taxon>Actinomycetaceae</taxon>
        <taxon>Actinomyces</taxon>
    </lineage>
</organism>
<dbReference type="SUPFAM" id="SSF49899">
    <property type="entry name" value="Concanavalin A-like lectins/glucanases"/>
    <property type="match status" value="1"/>
</dbReference>
<feature type="domain" description="Laminin G" evidence="4">
    <location>
        <begin position="629"/>
        <end position="765"/>
    </location>
</feature>
<dbReference type="Proteomes" id="UP000184291">
    <property type="component" value="Unassembled WGS sequence"/>
</dbReference>
<dbReference type="InterPro" id="IPR013320">
    <property type="entry name" value="ConA-like_dom_sf"/>
</dbReference>
<keyword evidence="7" id="KW-1185">Reference proteome</keyword>
<dbReference type="InterPro" id="IPR015943">
    <property type="entry name" value="WD40/YVTN_repeat-like_dom_sf"/>
</dbReference>
<dbReference type="Gene3D" id="2.130.10.10">
    <property type="entry name" value="YVTN repeat-like/Quinoprotein amine dehydrogenase"/>
    <property type="match status" value="1"/>
</dbReference>
<dbReference type="SMART" id="SM00560">
    <property type="entry name" value="LamGL"/>
    <property type="match status" value="1"/>
</dbReference>
<reference evidence="7" key="1">
    <citation type="submission" date="2016-09" db="EMBL/GenBank/DDBJ databases">
        <authorList>
            <person name="Strepis N."/>
        </authorList>
    </citation>
    <scope>NUCLEOTIDE SEQUENCE [LARGE SCALE GENOMIC DNA]</scope>
</reference>
<accession>A0A1M4RXF7</accession>
<evidence type="ECO:0000256" key="2">
    <source>
        <dbReference type="ARBA" id="ARBA00023157"/>
    </source>
</evidence>
<protein>
    <recommendedName>
        <fullName evidence="8">Concanavalin a-like lectin/glucanase domain</fullName>
    </recommendedName>
</protein>
<evidence type="ECO:0008006" key="8">
    <source>
        <dbReference type="Google" id="ProtNLM"/>
    </source>
</evidence>